<evidence type="ECO:0000313" key="9">
    <source>
        <dbReference type="EMBL" id="RZC37406.1"/>
    </source>
</evidence>
<dbReference type="GO" id="GO:0007165">
    <property type="term" value="P:signal transduction"/>
    <property type="evidence" value="ECO:0007669"/>
    <property type="project" value="UniProtKB-KW"/>
</dbReference>
<comment type="caution">
    <text evidence="8">Lacks conserved residue(s) required for the propagation of feature annotation.</text>
</comment>
<dbReference type="Pfam" id="PF08395">
    <property type="entry name" value="7tm_7"/>
    <property type="match status" value="2"/>
</dbReference>
<evidence type="ECO:0000256" key="8">
    <source>
        <dbReference type="RuleBase" id="RU363108"/>
    </source>
</evidence>
<dbReference type="Proteomes" id="UP000292052">
    <property type="component" value="Unassembled WGS sequence"/>
</dbReference>
<dbReference type="GO" id="GO:0030425">
    <property type="term" value="C:dendrite"/>
    <property type="evidence" value="ECO:0007669"/>
    <property type="project" value="TreeGrafter"/>
</dbReference>
<dbReference type="PANTHER" id="PTHR21143:SF104">
    <property type="entry name" value="GUSTATORY RECEPTOR 8A-RELATED"/>
    <property type="match status" value="1"/>
</dbReference>
<comment type="function">
    <text evidence="8">Gustatory receptor which mediates acceptance or avoidance behavior, depending on its substrates.</text>
</comment>
<feature type="transmembrane region" description="Helical" evidence="8">
    <location>
        <begin position="16"/>
        <end position="39"/>
    </location>
</feature>
<feature type="transmembrane region" description="Helical" evidence="8">
    <location>
        <begin position="118"/>
        <end position="138"/>
    </location>
</feature>
<organism evidence="9 10">
    <name type="scientific">Asbolus verrucosus</name>
    <name type="common">Desert ironclad beetle</name>
    <dbReference type="NCBI Taxonomy" id="1661398"/>
    <lineage>
        <taxon>Eukaryota</taxon>
        <taxon>Metazoa</taxon>
        <taxon>Ecdysozoa</taxon>
        <taxon>Arthropoda</taxon>
        <taxon>Hexapoda</taxon>
        <taxon>Insecta</taxon>
        <taxon>Pterygota</taxon>
        <taxon>Neoptera</taxon>
        <taxon>Endopterygota</taxon>
        <taxon>Coleoptera</taxon>
        <taxon>Polyphaga</taxon>
        <taxon>Cucujiformia</taxon>
        <taxon>Tenebrionidae</taxon>
        <taxon>Pimeliinae</taxon>
        <taxon>Asbolus</taxon>
    </lineage>
</organism>
<feature type="transmembrane region" description="Helical" evidence="8">
    <location>
        <begin position="81"/>
        <end position="106"/>
    </location>
</feature>
<feature type="transmembrane region" description="Helical" evidence="8">
    <location>
        <begin position="216"/>
        <end position="241"/>
    </location>
</feature>
<dbReference type="AlphaFoldDB" id="A0A482VXI4"/>
<dbReference type="OrthoDB" id="6478931at2759"/>
<evidence type="ECO:0000256" key="1">
    <source>
        <dbReference type="ARBA" id="ARBA00004651"/>
    </source>
</evidence>
<evidence type="ECO:0000256" key="2">
    <source>
        <dbReference type="ARBA" id="ARBA00022475"/>
    </source>
</evidence>
<reference evidence="9 10" key="1">
    <citation type="submission" date="2017-03" db="EMBL/GenBank/DDBJ databases">
        <title>Genome of the blue death feigning beetle - Asbolus verrucosus.</title>
        <authorList>
            <person name="Rider S.D."/>
        </authorList>
    </citation>
    <scope>NUCLEOTIDE SEQUENCE [LARGE SCALE GENOMIC DNA]</scope>
    <source>
        <strain evidence="9">Butters</strain>
        <tissue evidence="9">Head and leg muscle</tissue>
    </source>
</reference>
<dbReference type="GO" id="GO:0008049">
    <property type="term" value="P:male courtship behavior"/>
    <property type="evidence" value="ECO:0007669"/>
    <property type="project" value="TreeGrafter"/>
</dbReference>
<dbReference type="EMBL" id="QDEB01052965">
    <property type="protein sequence ID" value="RZC37406.1"/>
    <property type="molecule type" value="Genomic_DNA"/>
</dbReference>
<keyword evidence="7 8" id="KW-0807">Transducer</keyword>
<protein>
    <recommendedName>
        <fullName evidence="8">Gustatory receptor</fullName>
    </recommendedName>
</protein>
<comment type="caution">
    <text evidence="9">The sequence shown here is derived from an EMBL/GenBank/DDBJ whole genome shotgun (WGS) entry which is preliminary data.</text>
</comment>
<comment type="similarity">
    <text evidence="8">Belongs to the insect chemoreceptor superfamily. Gustatory receptor (GR) family.</text>
</comment>
<keyword evidence="6 8" id="KW-0675">Receptor</keyword>
<evidence type="ECO:0000256" key="5">
    <source>
        <dbReference type="ARBA" id="ARBA00023136"/>
    </source>
</evidence>
<dbReference type="GO" id="GO:0030424">
    <property type="term" value="C:axon"/>
    <property type="evidence" value="ECO:0007669"/>
    <property type="project" value="TreeGrafter"/>
</dbReference>
<evidence type="ECO:0000256" key="7">
    <source>
        <dbReference type="ARBA" id="ARBA00023224"/>
    </source>
</evidence>
<dbReference type="GO" id="GO:0007635">
    <property type="term" value="P:chemosensory behavior"/>
    <property type="evidence" value="ECO:0007669"/>
    <property type="project" value="TreeGrafter"/>
</dbReference>
<proteinExistence type="inferred from homology"/>
<keyword evidence="2 8" id="KW-1003">Cell membrane</keyword>
<dbReference type="GO" id="GO:0005886">
    <property type="term" value="C:plasma membrane"/>
    <property type="evidence" value="ECO:0007669"/>
    <property type="project" value="UniProtKB-SubCell"/>
</dbReference>
<evidence type="ECO:0000256" key="6">
    <source>
        <dbReference type="ARBA" id="ARBA00023170"/>
    </source>
</evidence>
<feature type="non-terminal residue" evidence="9">
    <location>
        <position position="365"/>
    </location>
</feature>
<keyword evidence="5 8" id="KW-0472">Membrane</keyword>
<evidence type="ECO:0000256" key="3">
    <source>
        <dbReference type="ARBA" id="ARBA00022692"/>
    </source>
</evidence>
<dbReference type="GO" id="GO:0050909">
    <property type="term" value="P:sensory perception of taste"/>
    <property type="evidence" value="ECO:0007669"/>
    <property type="project" value="InterPro"/>
</dbReference>
<dbReference type="PANTHER" id="PTHR21143">
    <property type="entry name" value="INVERTEBRATE GUSTATORY RECEPTOR"/>
    <property type="match status" value="1"/>
</dbReference>
<sequence length="365" mass="42499">MVYQHRGFNLTEHTTSLIVILFPNMVWTIVFIVMCHSIVEEAANIVHGVQELRWSFTYSTPEEKRELHELTSVVRDNPPEFTAAGFFTLDKSTILSILITVINFNITTVEGEPRRKMPYYSVFVLVHLYYIILHSWSIFRWFPGMEWHIFLISWPSQFIVYFYFFLLYALVEMFLARYRRLNSSLLQLQDIHLTMVKRIAGNMQLLREAVNIFNDLFGWPIFFLISASTLNFLLMILGLLYHGSQGVRPLDEMLMVLEGQLPTALWIVALITSSSTVQEEARKIFSGVLKLRQYFANASSEERRRLYHLTNNIRSNLPKFSAAGSFVMEKSLILSLILTMINYVIVSTQLISQMRLKKLQNATEP</sequence>
<feature type="transmembrane region" description="Helical" evidence="8">
    <location>
        <begin position="332"/>
        <end position="351"/>
    </location>
</feature>
<dbReference type="InterPro" id="IPR013604">
    <property type="entry name" value="7TM_chemorcpt"/>
</dbReference>
<dbReference type="GO" id="GO:0043025">
    <property type="term" value="C:neuronal cell body"/>
    <property type="evidence" value="ECO:0007669"/>
    <property type="project" value="TreeGrafter"/>
</dbReference>
<name>A0A482VXI4_ASBVE</name>
<evidence type="ECO:0000313" key="10">
    <source>
        <dbReference type="Proteomes" id="UP000292052"/>
    </source>
</evidence>
<gene>
    <name evidence="9" type="ORF">BDFB_007766</name>
</gene>
<evidence type="ECO:0000256" key="4">
    <source>
        <dbReference type="ARBA" id="ARBA00022989"/>
    </source>
</evidence>
<keyword evidence="4 8" id="KW-1133">Transmembrane helix</keyword>
<feature type="transmembrane region" description="Helical" evidence="8">
    <location>
        <begin position="158"/>
        <end position="176"/>
    </location>
</feature>
<accession>A0A482VXI4</accession>
<keyword evidence="3 8" id="KW-0812">Transmembrane</keyword>
<comment type="subcellular location">
    <subcellularLocation>
        <location evidence="1 8">Cell membrane</location>
        <topology evidence="1 8">Multi-pass membrane protein</topology>
    </subcellularLocation>
</comment>
<keyword evidence="10" id="KW-1185">Reference proteome</keyword>